<evidence type="ECO:0000256" key="1">
    <source>
        <dbReference type="ARBA" id="ARBA00007992"/>
    </source>
</evidence>
<dbReference type="Gene3D" id="3.50.50.60">
    <property type="entry name" value="FAD/NAD(P)-binding domain"/>
    <property type="match status" value="1"/>
</dbReference>
<dbReference type="Proteomes" id="UP000016923">
    <property type="component" value="Unassembled WGS sequence"/>
</dbReference>
<name>S3C7E3_OPHP1</name>
<dbReference type="PANTHER" id="PTHR13789:SF309">
    <property type="entry name" value="PUTATIVE (AFU_ORTHOLOGUE AFUA_6G14510)-RELATED"/>
    <property type="match status" value="1"/>
</dbReference>
<evidence type="ECO:0000256" key="5">
    <source>
        <dbReference type="ARBA" id="ARBA00023033"/>
    </source>
</evidence>
<sequence length="437" mass="48152">MVLSIVIIGGGVGGLTAAIALRRHPGVSVQVYEQATEFRELGALVGLSPNGLRTLEKLGVAEVLGDDIGWRSPNGVPMCFKHYRTNEVLSRDLNHNVPDRRHHFARMHRAKLQNALLSHLPSSILHLNKKLSSVEAGDDGATAIFEDGTTVQADLIIGADGIKSKVRAAYKPVHELSWSGDAIFRTVFPYELVADIPNIPQDSTHYQSPQAWFFGTRIGSDGFGVTCSYHVDQYDPAAKYKDIVWNAPADVDDIRAAFKDFYPPIPQIIERIPKDTLRRYANVSGAALDTWTFKSRVVLIGDAAHTHGGAFAAGVSLAVDDAYTLYLAIRAVFAEANPIDEPVAVSQIARVLDLYESTRRPHAAKVLERVHGDRAKTTARYEKAHRTGNPETDKEFLQRFVGRTDPVWLNEHDAESAFFETLQAKTRGETVASNGHR</sequence>
<dbReference type="OrthoDB" id="16820at2759"/>
<dbReference type="HOGENOM" id="CLU_009665_6_4_1"/>
<dbReference type="InterPro" id="IPR036188">
    <property type="entry name" value="FAD/NAD-bd_sf"/>
</dbReference>
<proteinExistence type="inferred from homology"/>
<dbReference type="PANTHER" id="PTHR13789">
    <property type="entry name" value="MONOOXYGENASE"/>
    <property type="match status" value="1"/>
</dbReference>
<dbReference type="STRING" id="1262450.S3C7E3"/>
<evidence type="ECO:0000313" key="7">
    <source>
        <dbReference type="EMBL" id="EPE08707.1"/>
    </source>
</evidence>
<dbReference type="OMA" id="VWLNEHD"/>
<evidence type="ECO:0000256" key="4">
    <source>
        <dbReference type="ARBA" id="ARBA00023002"/>
    </source>
</evidence>
<dbReference type="InterPro" id="IPR002938">
    <property type="entry name" value="FAD-bd"/>
</dbReference>
<organism evidence="7 8">
    <name type="scientific">Ophiostoma piceae (strain UAMH 11346)</name>
    <name type="common">Sap stain fungus</name>
    <dbReference type="NCBI Taxonomy" id="1262450"/>
    <lineage>
        <taxon>Eukaryota</taxon>
        <taxon>Fungi</taxon>
        <taxon>Dikarya</taxon>
        <taxon>Ascomycota</taxon>
        <taxon>Pezizomycotina</taxon>
        <taxon>Sordariomycetes</taxon>
        <taxon>Sordariomycetidae</taxon>
        <taxon>Ophiostomatales</taxon>
        <taxon>Ophiostomataceae</taxon>
        <taxon>Ophiostoma</taxon>
    </lineage>
</organism>
<dbReference type="GO" id="GO:0004497">
    <property type="term" value="F:monooxygenase activity"/>
    <property type="evidence" value="ECO:0007669"/>
    <property type="project" value="UniProtKB-KW"/>
</dbReference>
<comment type="similarity">
    <text evidence="1">Belongs to the paxM FAD-dependent monooxygenase family.</text>
</comment>
<feature type="domain" description="FAD-binding" evidence="6">
    <location>
        <begin position="288"/>
        <end position="369"/>
    </location>
</feature>
<protein>
    <submittedName>
        <fullName evidence="7">Salicylate hydroxylase</fullName>
    </submittedName>
</protein>
<keyword evidence="5" id="KW-0503">Monooxygenase</keyword>
<evidence type="ECO:0000256" key="3">
    <source>
        <dbReference type="ARBA" id="ARBA00022827"/>
    </source>
</evidence>
<dbReference type="Pfam" id="PF01494">
    <property type="entry name" value="FAD_binding_3"/>
    <property type="match status" value="2"/>
</dbReference>
<reference evidence="7 8" key="1">
    <citation type="journal article" date="2013" name="BMC Genomics">
        <title>The genome and transcriptome of the pine saprophyte Ophiostoma piceae, and a comparison with the bark beetle-associated pine pathogen Grosmannia clavigera.</title>
        <authorList>
            <person name="Haridas S."/>
            <person name="Wang Y."/>
            <person name="Lim L."/>
            <person name="Massoumi Alamouti S."/>
            <person name="Jackman S."/>
            <person name="Docking R."/>
            <person name="Robertson G."/>
            <person name="Birol I."/>
            <person name="Bohlmann J."/>
            <person name="Breuil C."/>
        </authorList>
    </citation>
    <scope>NUCLEOTIDE SEQUENCE [LARGE SCALE GENOMIC DNA]</scope>
    <source>
        <strain evidence="7 8">UAMH 11346</strain>
    </source>
</reference>
<evidence type="ECO:0000256" key="2">
    <source>
        <dbReference type="ARBA" id="ARBA00022630"/>
    </source>
</evidence>
<dbReference type="InterPro" id="IPR050493">
    <property type="entry name" value="FAD-dep_Monooxygenase_BioMet"/>
</dbReference>
<dbReference type="PRINTS" id="PR00420">
    <property type="entry name" value="RNGMNOXGNASE"/>
</dbReference>
<keyword evidence="8" id="KW-1185">Reference proteome</keyword>
<keyword evidence="2" id="KW-0285">Flavoprotein</keyword>
<feature type="domain" description="FAD-binding" evidence="6">
    <location>
        <begin position="4"/>
        <end position="170"/>
    </location>
</feature>
<dbReference type="VEuPathDB" id="FungiDB:F503_04294"/>
<accession>S3C7E3</accession>
<keyword evidence="3" id="KW-0274">FAD</keyword>
<dbReference type="eggNOG" id="KOG2614">
    <property type="taxonomic scope" value="Eukaryota"/>
</dbReference>
<dbReference type="AlphaFoldDB" id="S3C7E3"/>
<dbReference type="GO" id="GO:0071949">
    <property type="term" value="F:FAD binding"/>
    <property type="evidence" value="ECO:0007669"/>
    <property type="project" value="InterPro"/>
</dbReference>
<dbReference type="EMBL" id="KE148148">
    <property type="protein sequence ID" value="EPE08707.1"/>
    <property type="molecule type" value="Genomic_DNA"/>
</dbReference>
<evidence type="ECO:0000259" key="6">
    <source>
        <dbReference type="Pfam" id="PF01494"/>
    </source>
</evidence>
<keyword evidence="4" id="KW-0560">Oxidoreductase</keyword>
<gene>
    <name evidence="7" type="ORF">F503_04294</name>
</gene>
<evidence type="ECO:0000313" key="8">
    <source>
        <dbReference type="Proteomes" id="UP000016923"/>
    </source>
</evidence>
<dbReference type="SUPFAM" id="SSF51905">
    <property type="entry name" value="FAD/NAD(P)-binding domain"/>
    <property type="match status" value="1"/>
</dbReference>